<accession>A0A4V2K6H0</accession>
<gene>
    <name evidence="1" type="ORF">BD310DRAFT_258158</name>
</gene>
<protein>
    <submittedName>
        <fullName evidence="1">Uncharacterized protein</fullName>
    </submittedName>
</protein>
<dbReference type="EMBL" id="ML145264">
    <property type="protein sequence ID" value="TBU52143.1"/>
    <property type="molecule type" value="Genomic_DNA"/>
</dbReference>
<dbReference type="AlphaFoldDB" id="A0A4V2K6H0"/>
<name>A0A4V2K6H0_9APHY</name>
<evidence type="ECO:0000313" key="2">
    <source>
        <dbReference type="Proteomes" id="UP000292082"/>
    </source>
</evidence>
<organism evidence="1 2">
    <name type="scientific">Dichomitus squalens</name>
    <dbReference type="NCBI Taxonomy" id="114155"/>
    <lineage>
        <taxon>Eukaryota</taxon>
        <taxon>Fungi</taxon>
        <taxon>Dikarya</taxon>
        <taxon>Basidiomycota</taxon>
        <taxon>Agaricomycotina</taxon>
        <taxon>Agaricomycetes</taxon>
        <taxon>Polyporales</taxon>
        <taxon>Polyporaceae</taxon>
        <taxon>Dichomitus</taxon>
    </lineage>
</organism>
<sequence length="157" mass="18039">MIWGSYLPCPVFHLALICPSRTRIGQNIHVQHSGASEVACLRPPIRPAPFPSESSLFTPSAERLAVRHQLHYPGGELEWMLPDGYEVSLHKYCTAADSNRLSSEELHRARPSKRRISGQHRVCLHSHQLWGYVIHRPQRICDIRCLRDCHPCHLYHP</sequence>
<reference evidence="1 2" key="1">
    <citation type="submission" date="2019-01" db="EMBL/GenBank/DDBJ databases">
        <title>Draft genome sequences of three monokaryotic isolates of the white-rot basidiomycete fungus Dichomitus squalens.</title>
        <authorList>
            <consortium name="DOE Joint Genome Institute"/>
            <person name="Lopez S.C."/>
            <person name="Andreopoulos B."/>
            <person name="Pangilinan J."/>
            <person name="Lipzen A."/>
            <person name="Riley R."/>
            <person name="Ahrendt S."/>
            <person name="Ng V."/>
            <person name="Barry K."/>
            <person name="Daum C."/>
            <person name="Grigoriev I.V."/>
            <person name="Hilden K.S."/>
            <person name="Makela M.R."/>
            <person name="de Vries R.P."/>
        </authorList>
    </citation>
    <scope>NUCLEOTIDE SEQUENCE [LARGE SCALE GENOMIC DNA]</scope>
    <source>
        <strain evidence="1 2">CBS 464.89</strain>
    </source>
</reference>
<keyword evidence="2" id="KW-1185">Reference proteome</keyword>
<dbReference type="Proteomes" id="UP000292082">
    <property type="component" value="Unassembled WGS sequence"/>
</dbReference>
<proteinExistence type="predicted"/>
<evidence type="ECO:0000313" key="1">
    <source>
        <dbReference type="EMBL" id="TBU52143.1"/>
    </source>
</evidence>